<sequence>MLEKSDLHGMQELIKGLSETFALTRSCGRYQLPKRDKRDAISVISSADDFVILHESLEAIQRCQSRISEWLIGISLELKLCLT</sequence>
<evidence type="ECO:0000313" key="2">
    <source>
        <dbReference type="Proteomes" id="UP001050975"/>
    </source>
</evidence>
<gene>
    <name evidence="1" type="ORF">MiSe_11730</name>
</gene>
<name>A0AAV3X144_9CYAN</name>
<accession>A0AAV3X144</accession>
<protein>
    <submittedName>
        <fullName evidence="1">Reverse transcriptase</fullName>
    </submittedName>
</protein>
<organism evidence="1 2">
    <name type="scientific">Microseira wollei NIES-4236</name>
    <dbReference type="NCBI Taxonomy" id="2530354"/>
    <lineage>
        <taxon>Bacteria</taxon>
        <taxon>Bacillati</taxon>
        <taxon>Cyanobacteriota</taxon>
        <taxon>Cyanophyceae</taxon>
        <taxon>Oscillatoriophycideae</taxon>
        <taxon>Aerosakkonematales</taxon>
        <taxon>Aerosakkonemataceae</taxon>
        <taxon>Microseira</taxon>
    </lineage>
</organism>
<evidence type="ECO:0000313" key="1">
    <source>
        <dbReference type="EMBL" id="GET36422.1"/>
    </source>
</evidence>
<dbReference type="AlphaFoldDB" id="A0AAV3X144"/>
<dbReference type="Proteomes" id="UP001050975">
    <property type="component" value="Unassembled WGS sequence"/>
</dbReference>
<keyword evidence="1" id="KW-0695">RNA-directed DNA polymerase</keyword>
<reference evidence="1" key="1">
    <citation type="submission" date="2019-10" db="EMBL/GenBank/DDBJ databases">
        <title>Draft genome sequece of Microseira wollei NIES-4236.</title>
        <authorList>
            <person name="Yamaguchi H."/>
            <person name="Suzuki S."/>
            <person name="Kawachi M."/>
        </authorList>
    </citation>
    <scope>NUCLEOTIDE SEQUENCE</scope>
    <source>
        <strain evidence="1">NIES-4236</strain>
    </source>
</reference>
<proteinExistence type="predicted"/>
<comment type="caution">
    <text evidence="1">The sequence shown here is derived from an EMBL/GenBank/DDBJ whole genome shotgun (WGS) entry which is preliminary data.</text>
</comment>
<dbReference type="EMBL" id="BLAY01000013">
    <property type="protein sequence ID" value="GET36422.1"/>
    <property type="molecule type" value="Genomic_DNA"/>
</dbReference>
<dbReference type="GO" id="GO:0003964">
    <property type="term" value="F:RNA-directed DNA polymerase activity"/>
    <property type="evidence" value="ECO:0007669"/>
    <property type="project" value="UniProtKB-KW"/>
</dbReference>
<keyword evidence="1" id="KW-0808">Transferase</keyword>
<keyword evidence="2" id="KW-1185">Reference proteome</keyword>
<keyword evidence="1" id="KW-0548">Nucleotidyltransferase</keyword>